<dbReference type="Pfam" id="PF04404">
    <property type="entry name" value="ERF"/>
    <property type="match status" value="1"/>
</dbReference>
<dbReference type="EMBL" id="VIEK01000010">
    <property type="protein sequence ID" value="TQE88205.1"/>
    <property type="molecule type" value="Genomic_DNA"/>
</dbReference>
<feature type="region of interest" description="Disordered" evidence="1">
    <location>
        <begin position="134"/>
        <end position="154"/>
    </location>
</feature>
<evidence type="ECO:0000256" key="1">
    <source>
        <dbReference type="SAM" id="MobiDB-lite"/>
    </source>
</evidence>
<feature type="compositionally biased region" description="Low complexity" evidence="1">
    <location>
        <begin position="139"/>
        <end position="154"/>
    </location>
</feature>
<dbReference type="RefSeq" id="WP_141600368.1">
    <property type="nucleotide sequence ID" value="NZ_VIEK01000010.1"/>
</dbReference>
<proteinExistence type="predicted"/>
<sequence length="230" mass="26296">MAELTFPELQQKMQLGKQKKQGVSYSFRNVEDITTKFKELDSGWVLKFEDCDPIELQGRLFYKSVAIASKGDETHRAPGYAELSEVPVIHTKKGTTIQQMQVPQWTGAVSSYARKYAVQGLFAIGEKDVDEYPVEENQEQGQSNQQQHPNNPQIQQQNQVRYIDDNQYQEILKTVEEFATVKGAPFDTVANFVLNKYQIQDFHQVPVDGYNVVMEYLSTQIQKAYAKQGS</sequence>
<protein>
    <submittedName>
        <fullName evidence="2">Single-stranded DNA-binding protein</fullName>
    </submittedName>
</protein>
<dbReference type="Proteomes" id="UP000315224">
    <property type="component" value="Unassembled WGS sequence"/>
</dbReference>
<organism evidence="2 3">
    <name type="scientific">Streptococcus suis</name>
    <dbReference type="NCBI Taxonomy" id="1307"/>
    <lineage>
        <taxon>Bacteria</taxon>
        <taxon>Bacillati</taxon>
        <taxon>Bacillota</taxon>
        <taxon>Bacilli</taxon>
        <taxon>Lactobacillales</taxon>
        <taxon>Streptococcaceae</taxon>
        <taxon>Streptococcus</taxon>
    </lineage>
</organism>
<gene>
    <name evidence="2" type="ORF">FH692_07100</name>
</gene>
<accession>A0A540UUP3</accession>
<dbReference type="AlphaFoldDB" id="A0A540UUP3"/>
<dbReference type="InterPro" id="IPR007499">
    <property type="entry name" value="ERF_bacteria_virus"/>
</dbReference>
<reference evidence="2 3" key="1">
    <citation type="submission" date="2019-06" db="EMBL/GenBank/DDBJ databases">
        <title>Comprehensive assessment of Oxford Nanopore MinION sequencing for bacterial characterization and routine diagnosis.</title>
        <authorList>
            <person name="Tan S."/>
            <person name="Dvorak C.M.T."/>
            <person name="Gebhart C."/>
            <person name="Estrada A."/>
            <person name="Marthaler D.G."/>
            <person name="Murtaugh M.P."/>
        </authorList>
    </citation>
    <scope>NUCLEOTIDE SEQUENCE [LARGE SCALE GENOMIC DNA]</scope>
    <source>
        <strain evidence="2 3">2017UMN1435.21</strain>
    </source>
</reference>
<evidence type="ECO:0000313" key="3">
    <source>
        <dbReference type="Proteomes" id="UP000315224"/>
    </source>
</evidence>
<evidence type="ECO:0000313" key="2">
    <source>
        <dbReference type="EMBL" id="TQE88205.1"/>
    </source>
</evidence>
<keyword evidence="2" id="KW-0238">DNA-binding</keyword>
<name>A0A540UUP3_STRSU</name>
<comment type="caution">
    <text evidence="2">The sequence shown here is derived from an EMBL/GenBank/DDBJ whole genome shotgun (WGS) entry which is preliminary data.</text>
</comment>
<dbReference type="GO" id="GO:0003677">
    <property type="term" value="F:DNA binding"/>
    <property type="evidence" value="ECO:0007669"/>
    <property type="project" value="UniProtKB-KW"/>
</dbReference>